<dbReference type="EMBL" id="JAARLZ010000002">
    <property type="protein sequence ID" value="NII05435.1"/>
    <property type="molecule type" value="Genomic_DNA"/>
</dbReference>
<name>A0A7X5ZHD5_9GAMM</name>
<evidence type="ECO:0000313" key="6">
    <source>
        <dbReference type="Proteomes" id="UP000490980"/>
    </source>
</evidence>
<dbReference type="Proteomes" id="UP000490980">
    <property type="component" value="Unassembled WGS sequence"/>
</dbReference>
<feature type="domain" description="Protein FecR C-terminal" evidence="4">
    <location>
        <begin position="255"/>
        <end position="323"/>
    </location>
</feature>
<proteinExistence type="predicted"/>
<dbReference type="Gene3D" id="3.55.50.30">
    <property type="match status" value="1"/>
</dbReference>
<dbReference type="GO" id="GO:0016989">
    <property type="term" value="F:sigma factor antagonist activity"/>
    <property type="evidence" value="ECO:0007669"/>
    <property type="project" value="TreeGrafter"/>
</dbReference>
<feature type="domain" description="FecR protein" evidence="2">
    <location>
        <begin position="121"/>
        <end position="212"/>
    </location>
</feature>
<keyword evidence="1" id="KW-0472">Membrane</keyword>
<organism evidence="5 6">
    <name type="scientific">Luteibacter anthropi</name>
    <dbReference type="NCBI Taxonomy" id="564369"/>
    <lineage>
        <taxon>Bacteria</taxon>
        <taxon>Pseudomonadati</taxon>
        <taxon>Pseudomonadota</taxon>
        <taxon>Gammaproteobacteria</taxon>
        <taxon>Lysobacterales</taxon>
        <taxon>Rhodanobacteraceae</taxon>
        <taxon>Luteibacter</taxon>
    </lineage>
</organism>
<accession>A0A7X5ZHD5</accession>
<dbReference type="Pfam" id="PF16344">
    <property type="entry name" value="FecR_C"/>
    <property type="match status" value="1"/>
</dbReference>
<dbReference type="InterPro" id="IPR032623">
    <property type="entry name" value="FecR_N"/>
</dbReference>
<comment type="caution">
    <text evidence="5">The sequence shown here is derived from an EMBL/GenBank/DDBJ whole genome shotgun (WGS) entry which is preliminary data.</text>
</comment>
<feature type="transmembrane region" description="Helical" evidence="1">
    <location>
        <begin position="91"/>
        <end position="110"/>
    </location>
</feature>
<evidence type="ECO:0000313" key="5">
    <source>
        <dbReference type="EMBL" id="NII05435.1"/>
    </source>
</evidence>
<keyword evidence="1" id="KW-1133">Transmembrane helix</keyword>
<dbReference type="Pfam" id="PF04773">
    <property type="entry name" value="FecR"/>
    <property type="match status" value="1"/>
</dbReference>
<dbReference type="PANTHER" id="PTHR30273:SF2">
    <property type="entry name" value="PROTEIN FECR"/>
    <property type="match status" value="1"/>
</dbReference>
<dbReference type="RefSeq" id="WP_166946545.1">
    <property type="nucleotide sequence ID" value="NZ_JAARLZ010000002.1"/>
</dbReference>
<gene>
    <name evidence="5" type="ORF">HBF25_03405</name>
</gene>
<evidence type="ECO:0000256" key="1">
    <source>
        <dbReference type="SAM" id="Phobius"/>
    </source>
</evidence>
<dbReference type="Pfam" id="PF16220">
    <property type="entry name" value="DUF4880"/>
    <property type="match status" value="1"/>
</dbReference>
<keyword evidence="6" id="KW-1185">Reference proteome</keyword>
<sequence length="326" mass="35228">MMHARRKDAAETLREVAAEWAIRIDVNDLTDAENARLDAWLAADPAHAAALQRALLLWSELDGAATVAGVRRRGKAHAALRTRGRHRRRQLLAAAAAAAIAFVFGTGVVFRQDLGIWLRADMHTGTGESRSVNLAGGSTLKLDARTAVAFHDDAGHRVVELLRGRVQVDVGHADPRPFHLRVHGAEVVDIGTVFQVDSRSDETEVSVSQGSVSVSSAGQTSTASAGESLVIDADGLPSRASTADIDSLTAWTRGRLIFEDLPLTDVVDELQRYYPGRIVIVDAGAGRRRVSGVFDASRPMDALRAIERSLHLRLHQWPGDIVTIDV</sequence>
<dbReference type="PANTHER" id="PTHR30273">
    <property type="entry name" value="PERIPLASMIC SIGNAL SENSOR AND SIGMA FACTOR ACTIVATOR FECR-RELATED"/>
    <property type="match status" value="1"/>
</dbReference>
<evidence type="ECO:0000259" key="2">
    <source>
        <dbReference type="Pfam" id="PF04773"/>
    </source>
</evidence>
<evidence type="ECO:0000259" key="4">
    <source>
        <dbReference type="Pfam" id="PF16344"/>
    </source>
</evidence>
<dbReference type="PIRSF" id="PIRSF018266">
    <property type="entry name" value="FecR"/>
    <property type="match status" value="1"/>
</dbReference>
<keyword evidence="1" id="KW-0812">Transmembrane</keyword>
<protein>
    <submittedName>
        <fullName evidence="5">DUF4880 domain-containing protein</fullName>
    </submittedName>
</protein>
<evidence type="ECO:0000259" key="3">
    <source>
        <dbReference type="Pfam" id="PF16220"/>
    </source>
</evidence>
<dbReference type="AlphaFoldDB" id="A0A7X5ZHD5"/>
<dbReference type="InterPro" id="IPR012373">
    <property type="entry name" value="Ferrdict_sens_TM"/>
</dbReference>
<dbReference type="InterPro" id="IPR006860">
    <property type="entry name" value="FecR"/>
</dbReference>
<dbReference type="InterPro" id="IPR032508">
    <property type="entry name" value="FecR_C"/>
</dbReference>
<dbReference type="Gene3D" id="2.60.120.1440">
    <property type="match status" value="1"/>
</dbReference>
<reference evidence="5 6" key="1">
    <citation type="submission" date="2020-03" db="EMBL/GenBank/DDBJ databases">
        <authorList>
            <person name="Lai Q."/>
        </authorList>
    </citation>
    <scope>NUCLEOTIDE SEQUENCE [LARGE SCALE GENOMIC DNA]</scope>
    <source>
        <strain evidence="5 6">CCUG 25036</strain>
    </source>
</reference>
<feature type="domain" description="FecR N-terminal" evidence="3">
    <location>
        <begin position="17"/>
        <end position="54"/>
    </location>
</feature>